<keyword evidence="1" id="KW-0732">Signal</keyword>
<name>A0A8J3V520_9ACTN</name>
<accession>A0A8J3V520</accession>
<proteinExistence type="predicted"/>
<evidence type="ECO:0000313" key="3">
    <source>
        <dbReference type="Proteomes" id="UP000605992"/>
    </source>
</evidence>
<evidence type="ECO:0000313" key="2">
    <source>
        <dbReference type="EMBL" id="GII57527.1"/>
    </source>
</evidence>
<evidence type="ECO:0000256" key="1">
    <source>
        <dbReference type="SAM" id="SignalP"/>
    </source>
</evidence>
<dbReference type="AlphaFoldDB" id="A0A8J3V520"/>
<feature type="chain" id="PRO_5035308091" description="DUF4352 domain-containing protein" evidence="1">
    <location>
        <begin position="27"/>
        <end position="205"/>
    </location>
</feature>
<reference evidence="2" key="1">
    <citation type="submission" date="2021-01" db="EMBL/GenBank/DDBJ databases">
        <title>Whole genome shotgun sequence of Planotetraspora thailandica NBRC 104271.</title>
        <authorList>
            <person name="Komaki H."/>
            <person name="Tamura T."/>
        </authorList>
    </citation>
    <scope>NUCLEOTIDE SEQUENCE</scope>
    <source>
        <strain evidence="2">NBRC 104271</strain>
    </source>
</reference>
<feature type="signal peptide" evidence="1">
    <location>
        <begin position="1"/>
        <end position="26"/>
    </location>
</feature>
<dbReference type="Proteomes" id="UP000605992">
    <property type="component" value="Unassembled WGS sequence"/>
</dbReference>
<protein>
    <recommendedName>
        <fullName evidence="4">DUF4352 domain-containing protein</fullName>
    </recommendedName>
</protein>
<keyword evidence="3" id="KW-1185">Reference proteome</keyword>
<comment type="caution">
    <text evidence="2">The sequence shown here is derived from an EMBL/GenBank/DDBJ whole genome shotgun (WGS) entry which is preliminary data.</text>
</comment>
<gene>
    <name evidence="2" type="ORF">Pth03_59160</name>
</gene>
<sequence length="205" mass="21520">MLVPVAAAVMAAGIGATALLGGFAEAADEPPPEVKPETIVDQGQFTTTFAKATDTVEKNEFGDSKRYLSLVLKVVNQSDKTVSVGIMREPGSRILPIVTSYTQSILRVRPEIKTPYGPDVSVSGSGVQSKQLQPGIPATVVIKYQLDPAAAAPKSVTVDVGSMVLDEVGLVDQTQYWHLVGEGDVDAFVPTVAAEVTLPVERGNG</sequence>
<organism evidence="2 3">
    <name type="scientific">Planotetraspora thailandica</name>
    <dbReference type="NCBI Taxonomy" id="487172"/>
    <lineage>
        <taxon>Bacteria</taxon>
        <taxon>Bacillati</taxon>
        <taxon>Actinomycetota</taxon>
        <taxon>Actinomycetes</taxon>
        <taxon>Streptosporangiales</taxon>
        <taxon>Streptosporangiaceae</taxon>
        <taxon>Planotetraspora</taxon>
    </lineage>
</organism>
<dbReference type="EMBL" id="BOOR01000053">
    <property type="protein sequence ID" value="GII57527.1"/>
    <property type="molecule type" value="Genomic_DNA"/>
</dbReference>
<evidence type="ECO:0008006" key="4">
    <source>
        <dbReference type="Google" id="ProtNLM"/>
    </source>
</evidence>